<feature type="domain" description="TonB-dependent receptor plug" evidence="15">
    <location>
        <begin position="53"/>
        <end position="164"/>
    </location>
</feature>
<dbReference type="InterPro" id="IPR039426">
    <property type="entry name" value="TonB-dep_rcpt-like"/>
</dbReference>
<keyword evidence="4" id="KW-0410">Iron transport</keyword>
<keyword evidence="8 12" id="KW-0798">TonB box</keyword>
<name>A0ABT0BUD5_9SPHN</name>
<dbReference type="Pfam" id="PF07715">
    <property type="entry name" value="Plug"/>
    <property type="match status" value="1"/>
</dbReference>
<keyword evidence="5 11" id="KW-0812">Transmembrane</keyword>
<accession>A0ABT0BUD5</accession>
<evidence type="ECO:0000256" key="6">
    <source>
        <dbReference type="ARBA" id="ARBA00023004"/>
    </source>
</evidence>
<gene>
    <name evidence="16" type="ORF">MTR66_17900</name>
</gene>
<protein>
    <submittedName>
        <fullName evidence="16">TonB-dependent receptor</fullName>
    </submittedName>
</protein>
<comment type="caution">
    <text evidence="16">The sequence shown here is derived from an EMBL/GenBank/DDBJ whole genome shotgun (WGS) entry which is preliminary data.</text>
</comment>
<dbReference type="EMBL" id="JALHLG010000042">
    <property type="protein sequence ID" value="MCJ2188680.1"/>
    <property type="molecule type" value="Genomic_DNA"/>
</dbReference>
<evidence type="ECO:0000256" key="5">
    <source>
        <dbReference type="ARBA" id="ARBA00022692"/>
    </source>
</evidence>
<evidence type="ECO:0000256" key="12">
    <source>
        <dbReference type="RuleBase" id="RU003357"/>
    </source>
</evidence>
<comment type="subcellular location">
    <subcellularLocation>
        <location evidence="1 11">Cell outer membrane</location>
        <topology evidence="1 11">Multi-pass membrane protein</topology>
    </subcellularLocation>
</comment>
<evidence type="ECO:0000259" key="15">
    <source>
        <dbReference type="Pfam" id="PF07715"/>
    </source>
</evidence>
<reference evidence="16 17" key="1">
    <citation type="submission" date="2022-04" db="EMBL/GenBank/DDBJ databases">
        <title>Identification of a novel bacterium isolated from mangrove sediments.</title>
        <authorList>
            <person name="Pan X."/>
        </authorList>
    </citation>
    <scope>NUCLEOTIDE SEQUENCE [LARGE SCALE GENOMIC DNA]</scope>
    <source>
        <strain evidence="16 17">B2638</strain>
    </source>
</reference>
<dbReference type="InterPro" id="IPR000531">
    <property type="entry name" value="Beta-barrel_TonB"/>
</dbReference>
<dbReference type="CDD" id="cd01347">
    <property type="entry name" value="ligand_gated_channel"/>
    <property type="match status" value="1"/>
</dbReference>
<dbReference type="Proteomes" id="UP001202281">
    <property type="component" value="Unassembled WGS sequence"/>
</dbReference>
<evidence type="ECO:0000313" key="17">
    <source>
        <dbReference type="Proteomes" id="UP001202281"/>
    </source>
</evidence>
<organism evidence="16 17">
    <name type="scientific">Novosphingobium beihaiensis</name>
    <dbReference type="NCBI Taxonomy" id="2930389"/>
    <lineage>
        <taxon>Bacteria</taxon>
        <taxon>Pseudomonadati</taxon>
        <taxon>Pseudomonadota</taxon>
        <taxon>Alphaproteobacteria</taxon>
        <taxon>Sphingomonadales</taxon>
        <taxon>Sphingomonadaceae</taxon>
        <taxon>Novosphingobium</taxon>
    </lineage>
</organism>
<dbReference type="InterPro" id="IPR036942">
    <property type="entry name" value="Beta-barrel_TonB_sf"/>
</dbReference>
<dbReference type="Pfam" id="PF00593">
    <property type="entry name" value="TonB_dep_Rec_b-barrel"/>
    <property type="match status" value="1"/>
</dbReference>
<evidence type="ECO:0000256" key="9">
    <source>
        <dbReference type="ARBA" id="ARBA00023136"/>
    </source>
</evidence>
<evidence type="ECO:0000256" key="2">
    <source>
        <dbReference type="ARBA" id="ARBA00022448"/>
    </source>
</evidence>
<evidence type="ECO:0000259" key="14">
    <source>
        <dbReference type="Pfam" id="PF00593"/>
    </source>
</evidence>
<evidence type="ECO:0000256" key="10">
    <source>
        <dbReference type="ARBA" id="ARBA00023237"/>
    </source>
</evidence>
<keyword evidence="2 11" id="KW-0813">Transport</keyword>
<keyword evidence="16" id="KW-0675">Receptor</keyword>
<keyword evidence="13" id="KW-0732">Signal</keyword>
<dbReference type="Gene3D" id="2.40.170.20">
    <property type="entry name" value="TonB-dependent receptor, beta-barrel domain"/>
    <property type="match status" value="1"/>
</dbReference>
<dbReference type="InterPro" id="IPR012910">
    <property type="entry name" value="Plug_dom"/>
</dbReference>
<dbReference type="PANTHER" id="PTHR32552:SF81">
    <property type="entry name" value="TONB-DEPENDENT OUTER MEMBRANE RECEPTOR"/>
    <property type="match status" value="1"/>
</dbReference>
<keyword evidence="3 11" id="KW-1134">Transmembrane beta strand</keyword>
<dbReference type="SUPFAM" id="SSF56935">
    <property type="entry name" value="Porins"/>
    <property type="match status" value="1"/>
</dbReference>
<evidence type="ECO:0000256" key="13">
    <source>
        <dbReference type="SAM" id="SignalP"/>
    </source>
</evidence>
<evidence type="ECO:0000256" key="11">
    <source>
        <dbReference type="PROSITE-ProRule" id="PRU01360"/>
    </source>
</evidence>
<sequence length="746" mass="80409">MSKKFRTLSRILLTTTAAFTFPALAHAQDSADAGTEDTGGEIVVTALKRSTSLQKTPLAISAVTGDTLTSMGVSDTSQLSRVSPGLVLRESGLSGSRITIRNIRAAGESLVGLYYDEIPILGSAGVNSDAGGTLPAIDLFDVERVEVLRGPQGTLYGSSSMAGTVRLVLAKPDLNVLSGATKGQISSVAHGDAGFQTQAMINVPLIDDKLAIRAVGSYKNQPGFIDNITLGRDDVNEQRTKSGRVMLRAKPTEDLTLDLMFMAQDQKGSINNYFLASGSYKANFEALQPLNDRTRIVSGTAAWDLGPVTATLVGSHSYRDFNYSYDITAFFRTYAELVPSLADAFNAQAPSVANSSQITKTDTVELRFSSNGSDVLDWTAGLFYSNRKGDIQSNVVAVDPASGKRLAINDTTLYGQRVIGDGLKQLAGFGEVTWHATPELSVTGGLRYYDYTRTASGEVTVVDPLVGFSASPYTTYKTKENGFLYKGNVSYQITPEAMVYATVSSGQRPGGINQTVGLSDEFVAYRSDTLWNYEVGAKTQWFGRMLTINADIFRIDWDDMQTSGTFPNTNFGFITNAGRARAYGVEVETTLRPMYGLELQASGAYTDTELLEDQSNQNLVASGLKGDPIPFVSKVTAQGSAQYDWALSEGLSGVVRADVSYSGKSWTVFHHENAFQQYLPSFTTVNLRAGISGDVDQWSVALFVNNLTDEDAIISKSSGNIFGGLDKVRAISITPRTIGIDFSKHF</sequence>
<proteinExistence type="inferred from homology"/>
<comment type="similarity">
    <text evidence="11 12">Belongs to the TonB-dependent receptor family.</text>
</comment>
<feature type="chain" id="PRO_5045130352" evidence="13">
    <location>
        <begin position="28"/>
        <end position="746"/>
    </location>
</feature>
<dbReference type="PANTHER" id="PTHR32552">
    <property type="entry name" value="FERRICHROME IRON RECEPTOR-RELATED"/>
    <property type="match status" value="1"/>
</dbReference>
<evidence type="ECO:0000256" key="1">
    <source>
        <dbReference type="ARBA" id="ARBA00004571"/>
    </source>
</evidence>
<keyword evidence="7" id="KW-0406">Ion transport</keyword>
<evidence type="ECO:0000256" key="8">
    <source>
        <dbReference type="ARBA" id="ARBA00023077"/>
    </source>
</evidence>
<dbReference type="RefSeq" id="WP_243923547.1">
    <property type="nucleotide sequence ID" value="NZ_JALHLG010000042.1"/>
</dbReference>
<keyword evidence="17" id="KW-1185">Reference proteome</keyword>
<evidence type="ECO:0000313" key="16">
    <source>
        <dbReference type="EMBL" id="MCJ2188680.1"/>
    </source>
</evidence>
<evidence type="ECO:0000256" key="3">
    <source>
        <dbReference type="ARBA" id="ARBA00022452"/>
    </source>
</evidence>
<keyword evidence="9 11" id="KW-0472">Membrane</keyword>
<evidence type="ECO:0000256" key="7">
    <source>
        <dbReference type="ARBA" id="ARBA00023065"/>
    </source>
</evidence>
<evidence type="ECO:0000256" key="4">
    <source>
        <dbReference type="ARBA" id="ARBA00022496"/>
    </source>
</evidence>
<feature type="domain" description="TonB-dependent receptor-like beta-barrel" evidence="14">
    <location>
        <begin position="279"/>
        <end position="707"/>
    </location>
</feature>
<keyword evidence="10 11" id="KW-0998">Cell outer membrane</keyword>
<dbReference type="PROSITE" id="PS52016">
    <property type="entry name" value="TONB_DEPENDENT_REC_3"/>
    <property type="match status" value="1"/>
</dbReference>
<keyword evidence="6" id="KW-0408">Iron</keyword>
<feature type="signal peptide" evidence="13">
    <location>
        <begin position="1"/>
        <end position="27"/>
    </location>
</feature>